<comment type="caution">
    <text evidence="4">The sequence shown here is derived from an EMBL/GenBank/DDBJ whole genome shotgun (WGS) entry which is preliminary data.</text>
</comment>
<dbReference type="InterPro" id="IPR050188">
    <property type="entry name" value="RluA_PseudoU_synthase"/>
</dbReference>
<dbReference type="Gene3D" id="3.30.2350.10">
    <property type="entry name" value="Pseudouridine synthase"/>
    <property type="match status" value="1"/>
</dbReference>
<dbReference type="RefSeq" id="WP_052236484.1">
    <property type="nucleotide sequence ID" value="NZ_JSAN01000127.1"/>
</dbReference>
<evidence type="ECO:0000313" key="5">
    <source>
        <dbReference type="Proteomes" id="UP000031465"/>
    </source>
</evidence>
<dbReference type="InterPro" id="IPR006145">
    <property type="entry name" value="PsdUridine_synth_RsuA/RluA"/>
</dbReference>
<sequence>MTASISIVYEDNHLFVLNKPAGLLTQPSGTAHDSLESQAKAYLKIVYQKPGNVFLEAVHRLDKPVSGIVVFGKTSKALTRLNASVRAKQTKKIYYAWVDSVPVDEQKTLENFLIHNDFQAQVVSSKHPQAKLAKLTYRVIERKSVGALLEIQLETGRYHQIRAQLAHLGCPIRGDIRYGSQYPFTPHAIALHHESLEISHPIHQETMLFQTALPFSFNP</sequence>
<name>A0A0C1GZF7_9BACT</name>
<gene>
    <name evidence="4" type="primary">rluD</name>
    <name evidence="4" type="ORF">DB44_FE00150</name>
</gene>
<feature type="domain" description="Pseudouridine synthase RsuA/RluA-like" evidence="3">
    <location>
        <begin position="13"/>
        <end position="167"/>
    </location>
</feature>
<proteinExistence type="inferred from homology"/>
<dbReference type="InterPro" id="IPR006224">
    <property type="entry name" value="PsdUridine_synth_RluA-like_CS"/>
</dbReference>
<evidence type="ECO:0000259" key="3">
    <source>
        <dbReference type="Pfam" id="PF00849"/>
    </source>
</evidence>
<dbReference type="GO" id="GO:0006396">
    <property type="term" value="P:RNA processing"/>
    <property type="evidence" value="ECO:0007669"/>
    <property type="project" value="UniProtKB-ARBA"/>
</dbReference>
<keyword evidence="2 4" id="KW-0413">Isomerase</keyword>
<dbReference type="PANTHER" id="PTHR21600:SF83">
    <property type="entry name" value="PSEUDOURIDYLATE SYNTHASE RPUSD4, MITOCHONDRIAL"/>
    <property type="match status" value="1"/>
</dbReference>
<dbReference type="PROSITE" id="PS01129">
    <property type="entry name" value="PSI_RLU"/>
    <property type="match status" value="1"/>
</dbReference>
<dbReference type="InterPro" id="IPR020103">
    <property type="entry name" value="PsdUridine_synth_cat_dom_sf"/>
</dbReference>
<dbReference type="EC" id="5.4.99.23" evidence="4"/>
<dbReference type="PANTHER" id="PTHR21600">
    <property type="entry name" value="MITOCHONDRIAL RNA PSEUDOURIDINE SYNTHASE"/>
    <property type="match status" value="1"/>
</dbReference>
<dbReference type="Pfam" id="PF00849">
    <property type="entry name" value="PseudoU_synth_2"/>
    <property type="match status" value="1"/>
</dbReference>
<dbReference type="GO" id="GO:0001522">
    <property type="term" value="P:pseudouridine synthesis"/>
    <property type="evidence" value="ECO:0007669"/>
    <property type="project" value="InterPro"/>
</dbReference>
<accession>A0A0C1GZF7</accession>
<dbReference type="SUPFAM" id="SSF55120">
    <property type="entry name" value="Pseudouridine synthase"/>
    <property type="match status" value="1"/>
</dbReference>
<evidence type="ECO:0000256" key="1">
    <source>
        <dbReference type="ARBA" id="ARBA00010876"/>
    </source>
</evidence>
<comment type="similarity">
    <text evidence="1">Belongs to the pseudouridine synthase RluA family.</text>
</comment>
<evidence type="ECO:0000256" key="2">
    <source>
        <dbReference type="ARBA" id="ARBA00023235"/>
    </source>
</evidence>
<dbReference type="CDD" id="cd02869">
    <property type="entry name" value="PseudoU_synth_RluA_like"/>
    <property type="match status" value="1"/>
</dbReference>
<organism evidence="4 5">
    <name type="scientific">Candidatus Protochlamydia amoebophila</name>
    <dbReference type="NCBI Taxonomy" id="362787"/>
    <lineage>
        <taxon>Bacteria</taxon>
        <taxon>Pseudomonadati</taxon>
        <taxon>Chlamydiota</taxon>
        <taxon>Chlamydiia</taxon>
        <taxon>Parachlamydiales</taxon>
        <taxon>Parachlamydiaceae</taxon>
        <taxon>Candidatus Protochlamydia</taxon>
    </lineage>
</organism>
<dbReference type="PATRIC" id="fig|362787.3.peg.1852"/>
<protein>
    <submittedName>
        <fullName evidence="4">Ribosomal large subunit pseudouridine synthase D</fullName>
        <ecNumber evidence="4">5.4.99.23</ecNumber>
    </submittedName>
</protein>
<dbReference type="GO" id="GO:0160140">
    <property type="term" value="F:23S rRNA pseudouridine(1911/1915/1917) synthase activity"/>
    <property type="evidence" value="ECO:0007669"/>
    <property type="project" value="UniProtKB-EC"/>
</dbReference>
<evidence type="ECO:0000313" key="4">
    <source>
        <dbReference type="EMBL" id="KIC70964.1"/>
    </source>
</evidence>
<dbReference type="GO" id="GO:0003723">
    <property type="term" value="F:RNA binding"/>
    <property type="evidence" value="ECO:0007669"/>
    <property type="project" value="InterPro"/>
</dbReference>
<reference evidence="4 5" key="1">
    <citation type="journal article" date="2014" name="Mol. Biol. Evol.">
        <title>Massive expansion of Ubiquitination-related gene families within the Chlamydiae.</title>
        <authorList>
            <person name="Domman D."/>
            <person name="Collingro A."/>
            <person name="Lagkouvardos I."/>
            <person name="Gehre L."/>
            <person name="Weinmaier T."/>
            <person name="Rattei T."/>
            <person name="Subtil A."/>
            <person name="Horn M."/>
        </authorList>
    </citation>
    <scope>NUCLEOTIDE SEQUENCE [LARGE SCALE GENOMIC DNA]</scope>
    <source>
        <strain evidence="4 5">EI2</strain>
    </source>
</reference>
<dbReference type="AlphaFoldDB" id="A0A0C1GZF7"/>
<dbReference type="Proteomes" id="UP000031465">
    <property type="component" value="Unassembled WGS sequence"/>
</dbReference>
<dbReference type="EMBL" id="JSAN01000127">
    <property type="protein sequence ID" value="KIC70964.1"/>
    <property type="molecule type" value="Genomic_DNA"/>
</dbReference>